<comment type="similarity">
    <text evidence="7">Belongs to the protein kinase superfamily.</text>
</comment>
<dbReference type="Gene3D" id="3.30.200.20">
    <property type="entry name" value="Phosphorylase Kinase, domain 1"/>
    <property type="match status" value="1"/>
</dbReference>
<keyword evidence="5 6" id="KW-0067">ATP-binding</keyword>
<dbReference type="Pfam" id="PF00069">
    <property type="entry name" value="Pkinase"/>
    <property type="match status" value="1"/>
</dbReference>
<dbReference type="PANTHER" id="PTHR24353">
    <property type="entry name" value="CYCLIC NUCLEOTIDE-DEPENDENT PROTEIN KINASE"/>
    <property type="match status" value="1"/>
</dbReference>
<evidence type="ECO:0000313" key="11">
    <source>
        <dbReference type="Proteomes" id="UP001152798"/>
    </source>
</evidence>
<evidence type="ECO:0000256" key="5">
    <source>
        <dbReference type="ARBA" id="ARBA00022840"/>
    </source>
</evidence>
<dbReference type="GO" id="GO:0005524">
    <property type="term" value="F:ATP binding"/>
    <property type="evidence" value="ECO:0007669"/>
    <property type="project" value="UniProtKB-UniRule"/>
</dbReference>
<dbReference type="InterPro" id="IPR008271">
    <property type="entry name" value="Ser/Thr_kinase_AS"/>
</dbReference>
<dbReference type="InterPro" id="IPR017441">
    <property type="entry name" value="Protein_kinase_ATP_BS"/>
</dbReference>
<accession>A0A9P0DX57</accession>
<dbReference type="GO" id="GO:0004691">
    <property type="term" value="F:cAMP-dependent protein kinase activity"/>
    <property type="evidence" value="ECO:0007669"/>
    <property type="project" value="TreeGrafter"/>
</dbReference>
<organism evidence="10 11">
    <name type="scientific">Nezara viridula</name>
    <name type="common">Southern green stink bug</name>
    <name type="synonym">Cimex viridulus</name>
    <dbReference type="NCBI Taxonomy" id="85310"/>
    <lineage>
        <taxon>Eukaryota</taxon>
        <taxon>Metazoa</taxon>
        <taxon>Ecdysozoa</taxon>
        <taxon>Arthropoda</taxon>
        <taxon>Hexapoda</taxon>
        <taxon>Insecta</taxon>
        <taxon>Pterygota</taxon>
        <taxon>Neoptera</taxon>
        <taxon>Paraneoptera</taxon>
        <taxon>Hemiptera</taxon>
        <taxon>Heteroptera</taxon>
        <taxon>Panheteroptera</taxon>
        <taxon>Pentatomomorpha</taxon>
        <taxon>Pentatomoidea</taxon>
        <taxon>Pentatomidae</taxon>
        <taxon>Pentatominae</taxon>
        <taxon>Nezara</taxon>
    </lineage>
</organism>
<dbReference type="FunFam" id="1.10.510.10:FF:000005">
    <property type="entry name" value="cAMP-dependent protein kinase catalytic subunit alpha"/>
    <property type="match status" value="1"/>
</dbReference>
<feature type="domain" description="Protein kinase" evidence="8">
    <location>
        <begin position="79"/>
        <end position="333"/>
    </location>
</feature>
<evidence type="ECO:0000313" key="10">
    <source>
        <dbReference type="EMBL" id="CAH1389649.1"/>
    </source>
</evidence>
<dbReference type="EMBL" id="OV725077">
    <property type="protein sequence ID" value="CAH1389649.1"/>
    <property type="molecule type" value="Genomic_DNA"/>
</dbReference>
<evidence type="ECO:0000256" key="1">
    <source>
        <dbReference type="ARBA" id="ARBA00022527"/>
    </source>
</evidence>
<dbReference type="OrthoDB" id="63267at2759"/>
<feature type="domain" description="AGC-kinase C-terminal" evidence="9">
    <location>
        <begin position="334"/>
        <end position="386"/>
    </location>
</feature>
<gene>
    <name evidence="10" type="ORF">NEZAVI_LOCUS1017</name>
</gene>
<keyword evidence="4" id="KW-0418">Kinase</keyword>
<dbReference type="GO" id="GO:0005952">
    <property type="term" value="C:cAMP-dependent protein kinase complex"/>
    <property type="evidence" value="ECO:0007669"/>
    <property type="project" value="TreeGrafter"/>
</dbReference>
<keyword evidence="3 6" id="KW-0547">Nucleotide-binding</keyword>
<dbReference type="SMART" id="SM00220">
    <property type="entry name" value="S_TKc"/>
    <property type="match status" value="1"/>
</dbReference>
<dbReference type="InterPro" id="IPR011009">
    <property type="entry name" value="Kinase-like_dom_sf"/>
</dbReference>
<dbReference type="PROSITE" id="PS51285">
    <property type="entry name" value="AGC_KINASE_CTER"/>
    <property type="match status" value="1"/>
</dbReference>
<name>A0A9P0DX57_NEZVI</name>
<evidence type="ECO:0000259" key="9">
    <source>
        <dbReference type="PROSITE" id="PS51285"/>
    </source>
</evidence>
<dbReference type="Gene3D" id="1.10.510.10">
    <property type="entry name" value="Transferase(Phosphotransferase) domain 1"/>
    <property type="match status" value="1"/>
</dbReference>
<keyword evidence="11" id="KW-1185">Reference proteome</keyword>
<evidence type="ECO:0000256" key="3">
    <source>
        <dbReference type="ARBA" id="ARBA00022741"/>
    </source>
</evidence>
<dbReference type="SUPFAM" id="SSF56112">
    <property type="entry name" value="Protein kinase-like (PK-like)"/>
    <property type="match status" value="1"/>
</dbReference>
<dbReference type="PROSITE" id="PS00108">
    <property type="entry name" value="PROTEIN_KINASE_ST"/>
    <property type="match status" value="1"/>
</dbReference>
<reference evidence="10" key="1">
    <citation type="submission" date="2022-01" db="EMBL/GenBank/DDBJ databases">
        <authorList>
            <person name="King R."/>
        </authorList>
    </citation>
    <scope>NUCLEOTIDE SEQUENCE</scope>
</reference>
<feature type="binding site" evidence="6">
    <location>
        <position position="118"/>
    </location>
    <ligand>
        <name>ATP</name>
        <dbReference type="ChEBI" id="CHEBI:30616"/>
    </ligand>
</feature>
<evidence type="ECO:0000256" key="6">
    <source>
        <dbReference type="PROSITE-ProRule" id="PRU10141"/>
    </source>
</evidence>
<keyword evidence="1 7" id="KW-0723">Serine/threonine-protein kinase</keyword>
<proteinExistence type="inferred from homology"/>
<dbReference type="GO" id="GO:0005829">
    <property type="term" value="C:cytosol"/>
    <property type="evidence" value="ECO:0007669"/>
    <property type="project" value="TreeGrafter"/>
</dbReference>
<evidence type="ECO:0000256" key="2">
    <source>
        <dbReference type="ARBA" id="ARBA00022679"/>
    </source>
</evidence>
<dbReference type="InterPro" id="IPR000719">
    <property type="entry name" value="Prot_kinase_dom"/>
</dbReference>
<dbReference type="Proteomes" id="UP001152798">
    <property type="component" value="Chromosome 1"/>
</dbReference>
<dbReference type="PROSITE" id="PS50011">
    <property type="entry name" value="PROTEIN_KINASE_DOM"/>
    <property type="match status" value="1"/>
</dbReference>
<dbReference type="InterPro" id="IPR000961">
    <property type="entry name" value="AGC-kinase_C"/>
</dbReference>
<keyword evidence="2" id="KW-0808">Transferase</keyword>
<evidence type="ECO:0000256" key="7">
    <source>
        <dbReference type="RuleBase" id="RU000304"/>
    </source>
</evidence>
<dbReference type="GO" id="GO:0005634">
    <property type="term" value="C:nucleus"/>
    <property type="evidence" value="ECO:0007669"/>
    <property type="project" value="TreeGrafter"/>
</dbReference>
<sequence>MATPWAGVIYKAVEGSEDEHQQQQISLDNKAATPMAMSAYPQFGYTYHPTSPAAPQEAKEEFNKRYEITSKSSYIRSNFEFIKTIGEGSFGRVYLARLVKEEKYYAIKTFDKSILIKKALTKQILQEKRILQALNYPGCIYLEMTFQDNAHIYLGLPFISGGELYNYLLKMGKFEESASQFYGAQVLLAIEYLHYCDVIYRDLKPENILIDVYGYLKLTDFGLSKVVTQRTYSLCGTPDYFAPEVLMHRGYGKSVDYWSYGVFLFEITSGKPPFVAPTMMKTYENILTVAYSMPKYFSRNLAHLIYNLLQIDISRRFGSMKNAIEDIKSHAWFSKIEWNLLFNRKIAAPYSPNVRKPGDTRNFGHFKEKKLRLHKANIEHEDFNEF</sequence>
<evidence type="ECO:0000256" key="4">
    <source>
        <dbReference type="ARBA" id="ARBA00022777"/>
    </source>
</evidence>
<evidence type="ECO:0000259" key="8">
    <source>
        <dbReference type="PROSITE" id="PS50011"/>
    </source>
</evidence>
<dbReference type="GO" id="GO:0007476">
    <property type="term" value="P:imaginal disc-derived wing morphogenesis"/>
    <property type="evidence" value="ECO:0007669"/>
    <property type="project" value="UniProtKB-ARBA"/>
</dbReference>
<protein>
    <recommendedName>
        <fullName evidence="12">cAMP-dependent protein kinase</fullName>
    </recommendedName>
</protein>
<dbReference type="PANTHER" id="PTHR24353:SF152">
    <property type="entry name" value="UT01108P-RELATED"/>
    <property type="match status" value="1"/>
</dbReference>
<evidence type="ECO:0008006" key="12">
    <source>
        <dbReference type="Google" id="ProtNLM"/>
    </source>
</evidence>
<dbReference type="AlphaFoldDB" id="A0A9P0DX57"/>
<dbReference type="PROSITE" id="PS00107">
    <property type="entry name" value="PROTEIN_KINASE_ATP"/>
    <property type="match status" value="1"/>
</dbReference>